<keyword evidence="3" id="KW-0393">Immunoglobulin domain</keyword>
<dbReference type="InterPro" id="IPR003006">
    <property type="entry name" value="Ig/MHC_CS"/>
</dbReference>
<evidence type="ECO:0000256" key="3">
    <source>
        <dbReference type="ARBA" id="ARBA00023319"/>
    </source>
</evidence>
<proteinExistence type="predicted"/>
<dbReference type="AlphaFoldDB" id="A0A8B8SED3"/>
<dbReference type="InterPro" id="IPR003597">
    <property type="entry name" value="Ig_C1-set"/>
</dbReference>
<protein>
    <submittedName>
        <fullName evidence="8">Uncharacterized protein LOC102523977</fullName>
    </submittedName>
</protein>
<dbReference type="SUPFAM" id="SSF48726">
    <property type="entry name" value="Immunoglobulin"/>
    <property type="match status" value="2"/>
</dbReference>
<dbReference type="InterPro" id="IPR013106">
    <property type="entry name" value="Ig_V-set"/>
</dbReference>
<name>A0A8B8SED3_CAMFR</name>
<dbReference type="SMART" id="SM00409">
    <property type="entry name" value="IG"/>
    <property type="match status" value="2"/>
</dbReference>
<dbReference type="SMART" id="SM00406">
    <property type="entry name" value="IGv"/>
    <property type="match status" value="1"/>
</dbReference>
<dbReference type="InterPro" id="IPR036179">
    <property type="entry name" value="Ig-like_dom_sf"/>
</dbReference>
<dbReference type="GeneID" id="102523977"/>
<dbReference type="CDD" id="cd07699">
    <property type="entry name" value="IgC1_L"/>
    <property type="match status" value="1"/>
</dbReference>
<dbReference type="RefSeq" id="XP_032328134.1">
    <property type="nucleotide sequence ID" value="XM_032472243.1"/>
</dbReference>
<evidence type="ECO:0000256" key="1">
    <source>
        <dbReference type="ARBA" id="ARBA00022729"/>
    </source>
</evidence>
<feature type="compositionally biased region" description="Polar residues" evidence="4">
    <location>
        <begin position="227"/>
        <end position="236"/>
    </location>
</feature>
<evidence type="ECO:0000313" key="8">
    <source>
        <dbReference type="RefSeq" id="XP_032328134.1"/>
    </source>
</evidence>
<evidence type="ECO:0000256" key="2">
    <source>
        <dbReference type="ARBA" id="ARBA00023157"/>
    </source>
</evidence>
<feature type="compositionally biased region" description="Basic and acidic residues" evidence="4">
    <location>
        <begin position="124"/>
        <end position="134"/>
    </location>
</feature>
<dbReference type="PANTHER" id="PTHR19944">
    <property type="entry name" value="MHC CLASS II-RELATED"/>
    <property type="match status" value="1"/>
</dbReference>
<gene>
    <name evidence="8" type="primary">LOC102523977</name>
</gene>
<dbReference type="InterPro" id="IPR007110">
    <property type="entry name" value="Ig-like_dom"/>
</dbReference>
<reference evidence="8" key="1">
    <citation type="submission" date="2025-08" db="UniProtKB">
        <authorList>
            <consortium name="RefSeq"/>
        </authorList>
    </citation>
    <scope>IDENTIFICATION</scope>
    <source>
        <tissue evidence="8">Ear skin</tissue>
    </source>
</reference>
<dbReference type="Gene3D" id="2.60.40.10">
    <property type="entry name" value="Immunoglobulins"/>
    <property type="match status" value="2"/>
</dbReference>
<dbReference type="PANTHER" id="PTHR19944:SF98">
    <property type="entry name" value="IG-LIKE DOMAIN-CONTAINING PROTEIN"/>
    <property type="match status" value="1"/>
</dbReference>
<dbReference type="PROSITE" id="PS50835">
    <property type="entry name" value="IG_LIKE"/>
    <property type="match status" value="2"/>
</dbReference>
<keyword evidence="1 5" id="KW-0732">Signal</keyword>
<dbReference type="InterPro" id="IPR003599">
    <property type="entry name" value="Ig_sub"/>
</dbReference>
<dbReference type="KEGG" id="cfr:102523977"/>
<evidence type="ECO:0000256" key="5">
    <source>
        <dbReference type="SAM" id="SignalP"/>
    </source>
</evidence>
<feature type="domain" description="Ig-like" evidence="6">
    <location>
        <begin position="350"/>
        <end position="445"/>
    </location>
</feature>
<keyword evidence="2" id="KW-1015">Disulfide bond</keyword>
<keyword evidence="7" id="KW-1185">Reference proteome</keyword>
<feature type="chain" id="PRO_5034070518" evidence="5">
    <location>
        <begin position="20"/>
        <end position="449"/>
    </location>
</feature>
<evidence type="ECO:0000313" key="7">
    <source>
        <dbReference type="Proteomes" id="UP000694856"/>
    </source>
</evidence>
<dbReference type="FunFam" id="2.60.40.10:FF:000721">
    <property type="entry name" value="Immunoglobulin lambda variable 5-45"/>
    <property type="match status" value="1"/>
</dbReference>
<evidence type="ECO:0000259" key="6">
    <source>
        <dbReference type="PROSITE" id="PS50835"/>
    </source>
</evidence>
<dbReference type="Pfam" id="PF07654">
    <property type="entry name" value="C1-set"/>
    <property type="match status" value="1"/>
</dbReference>
<evidence type="ECO:0000256" key="4">
    <source>
        <dbReference type="SAM" id="MobiDB-lite"/>
    </source>
</evidence>
<organism evidence="7 8">
    <name type="scientific">Camelus ferus</name>
    <name type="common">Wild bactrian camel</name>
    <name type="synonym">Camelus bactrianus ferus</name>
    <dbReference type="NCBI Taxonomy" id="419612"/>
    <lineage>
        <taxon>Eukaryota</taxon>
        <taxon>Metazoa</taxon>
        <taxon>Chordata</taxon>
        <taxon>Craniata</taxon>
        <taxon>Vertebrata</taxon>
        <taxon>Euteleostomi</taxon>
        <taxon>Mammalia</taxon>
        <taxon>Eutheria</taxon>
        <taxon>Laurasiatheria</taxon>
        <taxon>Artiodactyla</taxon>
        <taxon>Tylopoda</taxon>
        <taxon>Camelidae</taxon>
        <taxon>Camelus</taxon>
    </lineage>
</organism>
<feature type="domain" description="Ig-like" evidence="6">
    <location>
        <begin position="19"/>
        <end position="127"/>
    </location>
</feature>
<dbReference type="PROSITE" id="PS00290">
    <property type="entry name" value="IG_MHC"/>
    <property type="match status" value="1"/>
</dbReference>
<dbReference type="InterPro" id="IPR050160">
    <property type="entry name" value="MHC/Immunoglobulin"/>
</dbReference>
<feature type="signal peptide" evidence="5">
    <location>
        <begin position="1"/>
        <end position="19"/>
    </location>
</feature>
<sequence length="449" mass="48461">MFWAPVLLVLLAHCTGCGPQPVLNQPPSVSSPLGTTVRLACTLSGDLDVGMYNIYWYQQTPGHPPRFLLRYFSHSDKSQGPKVPPRFSGSKDMVKNTGYLSISELQPEDEAVYYCAVGAQSLEREMERKEEREPAAPGPLAPQDTLTLNSSPLPPMQGWSEEEPSPLNSGHSFSTGTQPPSTASLRPQGEAPQPGVPLGSQTRSRCAPPRVSGVGAVGGCGARQLRPGSQPQQSRWRMSRWERPPEVTAMGPGGGHALGPGVRRPRGRLRPRGPDALGQPQPAREAGVTCQPPPGSPRQLVSQRSPLQPGPRGAGPRCWPGRFWSEPQSLWYVFGSGTHLTVLGQPKSAPLVTLFPPSSEELKANKATLVCLISDFYPGNVTVAWKQDGTTVTHGVETTKLLKQSNNKYAASSYLTLSPSTWKSHSSYSCRVTHEAGTVEKRMVPAECP</sequence>
<dbReference type="Proteomes" id="UP000694856">
    <property type="component" value="Chromosome 32"/>
</dbReference>
<dbReference type="InterPro" id="IPR013783">
    <property type="entry name" value="Ig-like_fold"/>
</dbReference>
<dbReference type="Pfam" id="PF07686">
    <property type="entry name" value="V-set"/>
    <property type="match status" value="1"/>
</dbReference>
<feature type="region of interest" description="Disordered" evidence="4">
    <location>
        <begin position="124"/>
        <end position="316"/>
    </location>
</feature>
<dbReference type="SMART" id="SM00407">
    <property type="entry name" value="IGc1"/>
    <property type="match status" value="1"/>
</dbReference>
<accession>A0A8B8SED3</accession>
<feature type="compositionally biased region" description="Polar residues" evidence="4">
    <location>
        <begin position="166"/>
        <end position="185"/>
    </location>
</feature>
<dbReference type="FunFam" id="2.60.40.10:FF:000283">
    <property type="entry name" value="Immunoglobulin kappa constant"/>
    <property type="match status" value="1"/>
</dbReference>